<dbReference type="PANTHER" id="PTHR12993">
    <property type="entry name" value="N-ACETYLGLUCOSAMINYL-PHOSPHATIDYLINOSITOL DE-N-ACETYLASE-RELATED"/>
    <property type="match status" value="1"/>
</dbReference>
<keyword evidence="2" id="KW-0732">Signal</keyword>
<dbReference type="Pfam" id="PF02585">
    <property type="entry name" value="PIG-L"/>
    <property type="match status" value="1"/>
</dbReference>
<organism evidence="4 5">
    <name type="scientific">Kitasatospora herbaricolor</name>
    <dbReference type="NCBI Taxonomy" id="68217"/>
    <lineage>
        <taxon>Bacteria</taxon>
        <taxon>Bacillati</taxon>
        <taxon>Actinomycetota</taxon>
        <taxon>Actinomycetes</taxon>
        <taxon>Kitasatosporales</taxon>
        <taxon>Streptomycetaceae</taxon>
        <taxon>Kitasatospora</taxon>
    </lineage>
</organism>
<evidence type="ECO:0000256" key="1">
    <source>
        <dbReference type="ARBA" id="ARBA00022833"/>
    </source>
</evidence>
<dbReference type="Gene3D" id="2.120.10.70">
    <property type="entry name" value="Fucose-specific lectin"/>
    <property type="match status" value="1"/>
</dbReference>
<dbReference type="InterPro" id="IPR003737">
    <property type="entry name" value="GlcNAc_PI_deacetylase-related"/>
</dbReference>
<accession>A0ABZ1WJ42</accession>
<evidence type="ECO:0000259" key="3">
    <source>
        <dbReference type="Pfam" id="PF26607"/>
    </source>
</evidence>
<evidence type="ECO:0000313" key="5">
    <source>
        <dbReference type="Proteomes" id="UP001432014"/>
    </source>
</evidence>
<dbReference type="InterPro" id="IPR058502">
    <property type="entry name" value="PLL-like_beta-prop"/>
</dbReference>
<gene>
    <name evidence="4" type="ORF">OG469_39040</name>
</gene>
<name>A0ABZ1WJ42_9ACTN</name>
<evidence type="ECO:0000313" key="4">
    <source>
        <dbReference type="EMBL" id="WUS60965.1"/>
    </source>
</evidence>
<dbReference type="InterPro" id="IPR024078">
    <property type="entry name" value="LmbE-like_dom_sf"/>
</dbReference>
<dbReference type="Pfam" id="PF26607">
    <property type="entry name" value="DUF8189"/>
    <property type="match status" value="1"/>
</dbReference>
<dbReference type="RefSeq" id="WP_329611624.1">
    <property type="nucleotide sequence ID" value="NZ_CP108482.1"/>
</dbReference>
<dbReference type="SUPFAM" id="SSF102588">
    <property type="entry name" value="LmbE-like"/>
    <property type="match status" value="1"/>
</dbReference>
<dbReference type="Gene3D" id="3.40.50.10320">
    <property type="entry name" value="LmbE-like"/>
    <property type="match status" value="1"/>
</dbReference>
<feature type="domain" description="PLL-like beta propeller" evidence="3">
    <location>
        <begin position="368"/>
        <end position="684"/>
    </location>
</feature>
<protein>
    <submittedName>
        <fullName evidence="4">PIG-L family deacetylase</fullName>
    </submittedName>
</protein>
<dbReference type="PANTHER" id="PTHR12993:SF26">
    <property type="entry name" value="1D-MYO-INOSITOL 2-ACETAMIDO-2-DEOXY-ALPHA-D-GLUCOPYRANOSIDE DEACETYLASE"/>
    <property type="match status" value="1"/>
</dbReference>
<dbReference type="SUPFAM" id="SSF89372">
    <property type="entry name" value="Fucose-specific lectin"/>
    <property type="match status" value="2"/>
</dbReference>
<dbReference type="Proteomes" id="UP001432014">
    <property type="component" value="Chromosome"/>
</dbReference>
<dbReference type="EMBL" id="CP108482">
    <property type="protein sequence ID" value="WUS60965.1"/>
    <property type="molecule type" value="Genomic_DNA"/>
</dbReference>
<keyword evidence="5" id="KW-1185">Reference proteome</keyword>
<feature type="signal peptide" evidence="2">
    <location>
        <begin position="1"/>
        <end position="28"/>
    </location>
</feature>
<reference evidence="4 5" key="1">
    <citation type="submission" date="2022-10" db="EMBL/GenBank/DDBJ databases">
        <title>The complete genomes of actinobacterial strains from the NBC collection.</title>
        <authorList>
            <person name="Joergensen T.S."/>
            <person name="Alvarez Arevalo M."/>
            <person name="Sterndorff E.B."/>
            <person name="Faurdal D."/>
            <person name="Vuksanovic O."/>
            <person name="Mourched A.-S."/>
            <person name="Charusanti P."/>
            <person name="Shaw S."/>
            <person name="Blin K."/>
            <person name="Weber T."/>
        </authorList>
    </citation>
    <scope>NUCLEOTIDE SEQUENCE [LARGE SCALE GENOMIC DNA]</scope>
    <source>
        <strain evidence="4 5">NBC_01247</strain>
    </source>
</reference>
<proteinExistence type="predicted"/>
<feature type="chain" id="PRO_5046135009" evidence="2">
    <location>
        <begin position="29"/>
        <end position="687"/>
    </location>
</feature>
<keyword evidence="1" id="KW-0862">Zinc</keyword>
<evidence type="ECO:0000256" key="2">
    <source>
        <dbReference type="SAM" id="SignalP"/>
    </source>
</evidence>
<sequence length="687" mass="73507">MGRRRLVAALVTAVMAAAPLTAAQPARAAQPAPRIVQIIAHPDDDLLFMSPDLSNSIKAHIPITTVYLSAGEADLGVDYAKQRQAAAMAAYSQMLGVTCPVSCWSHSETPVADHIVEQYAYGNIKLYFLNLHDGGTDGYKGLGALNRIWDGVNEPTLVMSDNGKWPQHYDRSGLTAVLAAIVAGAGPTLIRVQDPEPNTKLGGELGFPATFRGDNPDHFAAARFADDAITRYTSPLGGSPEEPSHRVLVEHYRDYNIQDTPANLSGAATSEKKATFEGSYGPHDSKLPRLPDGTFRTACNPDWRSDGYYQCWESRQHYRTPRSTQSVTDDKDHWLHAFAVESGNLLEWTEGPGGWSGPTVHTQAPAPLTAAVSVGHAQDGRIEVFGQRADNGDIVSSFQLPGGGWGWGTLGNPNSGPPFTEYDPRQVSAPVVASNQDGRLQLFVRNAGGGISSAWQTAQNGTWSGWADMGGSGVQEAPAAFTTQDGRIELFAWVPWNDSASVLHWYQPAANQPFTRGANLPIAPTSAPTVAMDRDGRLELLYRQIDAKDPMVQTTAKSYTMTLWQTSPGGGWASAAGALGNRPDDSGIGAPAAVTPGDRRIVVFSRNGGGGISMNRQDSENGVFGSAWVDLEGPGEPGSRQIVGVPAASVDRNGRATLLALGLDGRMYDNRQQSDGSFSKNNWKLMG</sequence>